<name>D5MGH5_METO1</name>
<dbReference type="Proteomes" id="UP000006898">
    <property type="component" value="Chromosome"/>
</dbReference>
<dbReference type="eggNOG" id="COG4636">
    <property type="taxonomic scope" value="Bacteria"/>
</dbReference>
<evidence type="ECO:0000313" key="2">
    <source>
        <dbReference type="EMBL" id="CBE68856.1"/>
    </source>
</evidence>
<dbReference type="SUPFAM" id="SSF52980">
    <property type="entry name" value="Restriction endonuclease-like"/>
    <property type="match status" value="1"/>
</dbReference>
<protein>
    <recommendedName>
        <fullName evidence="1">Putative restriction endonuclease domain-containing protein</fullName>
    </recommendedName>
</protein>
<gene>
    <name evidence="2" type="ORF">DAMO_1798</name>
</gene>
<evidence type="ECO:0000259" key="1">
    <source>
        <dbReference type="Pfam" id="PF05685"/>
    </source>
</evidence>
<dbReference type="Gene3D" id="3.90.1570.10">
    <property type="entry name" value="tt1808, chain A"/>
    <property type="match status" value="1"/>
</dbReference>
<dbReference type="HOGENOM" id="CLU_076312_2_0_0"/>
<sequence length="187" mass="20800">MTVQLCRRLFTVDEYERMAATGIFGEDDRIELIDGEIVTMTPIGSRHAGTVNRLLNLFMPLQAERTAQLSIQNPIRLSEHSEPQPDLALLRPRSDFYASSHPGPRDVFLLVEVAETSTDFDRQITLPLYAKAGIPEVWLVDLATEQIMAFSDPMPTGYRRSATYPRDAALAPLAFPSTLLPADAILA</sequence>
<dbReference type="AlphaFoldDB" id="D5MGH5"/>
<dbReference type="InterPro" id="IPR012296">
    <property type="entry name" value="Nuclease_put_TT1808"/>
</dbReference>
<dbReference type="InterPro" id="IPR011335">
    <property type="entry name" value="Restrct_endonuc-II-like"/>
</dbReference>
<feature type="domain" description="Putative restriction endonuclease" evidence="1">
    <location>
        <begin position="12"/>
        <end position="176"/>
    </location>
</feature>
<dbReference type="STRING" id="671143.DAMO_1798"/>
<dbReference type="PANTHER" id="PTHR35400:SF1">
    <property type="entry name" value="SLR1083 PROTEIN"/>
    <property type="match status" value="1"/>
</dbReference>
<dbReference type="CDD" id="cd06260">
    <property type="entry name" value="DUF820-like"/>
    <property type="match status" value="1"/>
</dbReference>
<dbReference type="EMBL" id="FP565575">
    <property type="protein sequence ID" value="CBE68856.1"/>
    <property type="molecule type" value="Genomic_DNA"/>
</dbReference>
<organism evidence="2 3">
    <name type="scientific">Methylomirabilis oxygeniifera</name>
    <dbReference type="NCBI Taxonomy" id="671143"/>
    <lineage>
        <taxon>Bacteria</taxon>
        <taxon>Candidatus Methylomirabilota</taxon>
        <taxon>Candidatus Methylomirabilia</taxon>
        <taxon>Candidatus Methylomirabilales</taxon>
        <taxon>Candidatus Methylomirabilaceae</taxon>
        <taxon>Candidatus Methylomirabilis</taxon>
    </lineage>
</organism>
<reference evidence="2 3" key="1">
    <citation type="journal article" date="2010" name="Nature">
        <title>Nitrite-driven anaerobic methane oxidation by oxygenic bacteria.</title>
        <authorList>
            <person name="Ettwig K.F."/>
            <person name="Butler M.K."/>
            <person name="Le Paslier D."/>
            <person name="Pelletier E."/>
            <person name="Mangenot S."/>
            <person name="Kuypers M.M.M."/>
            <person name="Schreiber F."/>
            <person name="Dutilh B.E."/>
            <person name="Zedelius J."/>
            <person name="de Beer D."/>
            <person name="Gloerich J."/>
            <person name="Wessels H.J.C.T."/>
            <person name="van Allen T."/>
            <person name="Luesken F."/>
            <person name="Wu M."/>
            <person name="van de Pas-Schoonen K.T."/>
            <person name="Op den Camp H.J.M."/>
            <person name="Janssen-Megens E.M."/>
            <person name="Francoijs K-J."/>
            <person name="Stunnenberg H."/>
            <person name="Weissenbach J."/>
            <person name="Jetten M.S.M."/>
            <person name="Strous M."/>
        </authorList>
    </citation>
    <scope>NUCLEOTIDE SEQUENCE [LARGE SCALE GENOMIC DNA]</scope>
</reference>
<dbReference type="Pfam" id="PF05685">
    <property type="entry name" value="Uma2"/>
    <property type="match status" value="1"/>
</dbReference>
<evidence type="ECO:0000313" key="3">
    <source>
        <dbReference type="Proteomes" id="UP000006898"/>
    </source>
</evidence>
<dbReference type="KEGG" id="mox:DAMO_1798"/>
<accession>D5MGH5</accession>
<proteinExistence type="predicted"/>
<dbReference type="InterPro" id="IPR008538">
    <property type="entry name" value="Uma2"/>
</dbReference>
<dbReference type="PANTHER" id="PTHR35400">
    <property type="entry name" value="SLR1083 PROTEIN"/>
    <property type="match status" value="1"/>
</dbReference>